<organism evidence="2 3">
    <name type="scientific">Jatropha curcas</name>
    <name type="common">Barbados nut</name>
    <dbReference type="NCBI Taxonomy" id="180498"/>
    <lineage>
        <taxon>Eukaryota</taxon>
        <taxon>Viridiplantae</taxon>
        <taxon>Streptophyta</taxon>
        <taxon>Embryophyta</taxon>
        <taxon>Tracheophyta</taxon>
        <taxon>Spermatophyta</taxon>
        <taxon>Magnoliopsida</taxon>
        <taxon>eudicotyledons</taxon>
        <taxon>Gunneridae</taxon>
        <taxon>Pentapetalae</taxon>
        <taxon>rosids</taxon>
        <taxon>fabids</taxon>
        <taxon>Malpighiales</taxon>
        <taxon>Euphorbiaceae</taxon>
        <taxon>Crotonoideae</taxon>
        <taxon>Jatropheae</taxon>
        <taxon>Jatropha</taxon>
    </lineage>
</organism>
<dbReference type="PANTHER" id="PTHR43213:SF4">
    <property type="entry name" value="7-METHYL-GTP PYROPHOSPHATASE"/>
    <property type="match status" value="1"/>
</dbReference>
<dbReference type="SUPFAM" id="SSF52972">
    <property type="entry name" value="ITPase-like"/>
    <property type="match status" value="1"/>
</dbReference>
<evidence type="ECO:0000256" key="1">
    <source>
        <dbReference type="ARBA" id="ARBA00022801"/>
    </source>
</evidence>
<accession>A0A067KQA0</accession>
<dbReference type="Gene3D" id="3.90.950.10">
    <property type="match status" value="1"/>
</dbReference>
<reference evidence="2 3" key="1">
    <citation type="journal article" date="2014" name="PLoS ONE">
        <title>Global Analysis of Gene Expression Profiles in Physic Nut (Jatropha curcas L.) Seedlings Exposed to Salt Stress.</title>
        <authorList>
            <person name="Zhang L."/>
            <person name="Zhang C."/>
            <person name="Wu P."/>
            <person name="Chen Y."/>
            <person name="Li M."/>
            <person name="Jiang H."/>
            <person name="Wu G."/>
        </authorList>
    </citation>
    <scope>NUCLEOTIDE SEQUENCE [LARGE SCALE GENOMIC DNA]</scope>
    <source>
        <strain evidence="3">cv. GZQX0401</strain>
        <tissue evidence="2">Young leaves</tissue>
    </source>
</reference>
<dbReference type="AlphaFoldDB" id="A0A067KQA0"/>
<dbReference type="EMBL" id="KK914367">
    <property type="protein sequence ID" value="KDP38287.1"/>
    <property type="molecule type" value="Genomic_DNA"/>
</dbReference>
<protein>
    <recommendedName>
        <fullName evidence="4">Maf-like protein</fullName>
    </recommendedName>
</protein>
<dbReference type="PANTHER" id="PTHR43213">
    <property type="entry name" value="BIFUNCTIONAL DTTP/UTP PYROPHOSPHATASE/METHYLTRANSFERASE PROTEIN-RELATED"/>
    <property type="match status" value="1"/>
</dbReference>
<name>A0A067KQA0_JATCU</name>
<dbReference type="HAMAP" id="MF_00528">
    <property type="entry name" value="Maf"/>
    <property type="match status" value="1"/>
</dbReference>
<evidence type="ECO:0000313" key="3">
    <source>
        <dbReference type="Proteomes" id="UP000027138"/>
    </source>
</evidence>
<evidence type="ECO:0000313" key="2">
    <source>
        <dbReference type="EMBL" id="KDP38287.1"/>
    </source>
</evidence>
<dbReference type="Proteomes" id="UP000027138">
    <property type="component" value="Unassembled WGS sequence"/>
</dbReference>
<evidence type="ECO:0008006" key="4">
    <source>
        <dbReference type="Google" id="ProtNLM"/>
    </source>
</evidence>
<proteinExistence type="inferred from homology"/>
<dbReference type="Pfam" id="PF02545">
    <property type="entry name" value="Maf"/>
    <property type="match status" value="1"/>
</dbReference>
<keyword evidence="3" id="KW-1185">Reference proteome</keyword>
<dbReference type="STRING" id="180498.A0A067KQA0"/>
<keyword evidence="1" id="KW-0378">Hydrolase</keyword>
<dbReference type="OrthoDB" id="10267058at2759"/>
<dbReference type="InterPro" id="IPR003697">
    <property type="entry name" value="Maf-like"/>
</dbReference>
<dbReference type="FunFam" id="3.90.950.10:FF:000008">
    <property type="entry name" value="Maf-like protein, expressed"/>
    <property type="match status" value="1"/>
</dbReference>
<dbReference type="InterPro" id="IPR029001">
    <property type="entry name" value="ITPase-like_fam"/>
</dbReference>
<sequence>MDKHRVPRPLRILSTIMPLASWTTMSTIPLERVACLRKCSLEEKQMDVCKSSFKIILGSSSMARRRILAEMGYEFSIVTADIDEKSIRKDKPEELVMSLAHAKADAIIARLQTTGQLEEDARATLLITADTVVVYKGIVREKPTSREEARNFIKGYSSDSGAVVGSVLVINLKTGIRKGAWERAEVYFHEIPDGVINSLIEDGVTFKVAGGLMLEHPLISPFVEAVIGSTDTVMGLSKTLTEKLIAEAL</sequence>
<gene>
    <name evidence="2" type="ORF">JCGZ_05173</name>
</gene>
<dbReference type="GO" id="GO:0047429">
    <property type="term" value="F:nucleoside triphosphate diphosphatase activity"/>
    <property type="evidence" value="ECO:0007669"/>
    <property type="project" value="InterPro"/>
</dbReference>